<dbReference type="InterPro" id="IPR014210">
    <property type="entry name" value="Cyt_o_ubiqinol_oxidase_su4"/>
</dbReference>
<keyword evidence="5" id="KW-0813">Transport</keyword>
<feature type="transmembrane region" description="Helical" evidence="17">
    <location>
        <begin position="72"/>
        <end position="93"/>
    </location>
</feature>
<evidence type="ECO:0000256" key="15">
    <source>
        <dbReference type="ARBA" id="ARBA00031887"/>
    </source>
</evidence>
<dbReference type="Proteomes" id="UP000632063">
    <property type="component" value="Unassembled WGS sequence"/>
</dbReference>
<feature type="transmembrane region" description="Helical" evidence="17">
    <location>
        <begin position="38"/>
        <end position="60"/>
    </location>
</feature>
<feature type="transmembrane region" description="Helical" evidence="17">
    <location>
        <begin position="12"/>
        <end position="32"/>
    </location>
</feature>
<evidence type="ECO:0000256" key="12">
    <source>
        <dbReference type="ARBA" id="ARBA00025694"/>
    </source>
</evidence>
<evidence type="ECO:0000256" key="4">
    <source>
        <dbReference type="ARBA" id="ARBA00014689"/>
    </source>
</evidence>
<comment type="caution">
    <text evidence="18">The sequence shown here is derived from an EMBL/GenBank/DDBJ whole genome shotgun (WGS) entry which is preliminary data.</text>
</comment>
<keyword evidence="19" id="KW-1185">Reference proteome</keyword>
<evidence type="ECO:0000256" key="10">
    <source>
        <dbReference type="ARBA" id="ARBA00023002"/>
    </source>
</evidence>
<evidence type="ECO:0000256" key="1">
    <source>
        <dbReference type="ARBA" id="ARBA00004651"/>
    </source>
</evidence>
<evidence type="ECO:0000256" key="2">
    <source>
        <dbReference type="ARBA" id="ARBA00008079"/>
    </source>
</evidence>
<evidence type="ECO:0000256" key="3">
    <source>
        <dbReference type="ARBA" id="ARBA00011700"/>
    </source>
</evidence>
<evidence type="ECO:0000256" key="7">
    <source>
        <dbReference type="ARBA" id="ARBA00022692"/>
    </source>
</evidence>
<protein>
    <recommendedName>
        <fullName evidence="4">Cytochrome bo(3) ubiquinol oxidase subunit 4</fullName>
    </recommendedName>
    <alternativeName>
        <fullName evidence="16">Cytochrome o ubiquinol oxidase subunit 4</fullName>
    </alternativeName>
    <alternativeName>
        <fullName evidence="13">Oxidase bo(3) subunit 4</fullName>
    </alternativeName>
    <alternativeName>
        <fullName evidence="14">Ubiquinol oxidase polypeptide IV</fullName>
    </alternativeName>
    <alternativeName>
        <fullName evidence="15">Ubiquinol oxidase subunit 4</fullName>
    </alternativeName>
</protein>
<dbReference type="InterPro" id="IPR050968">
    <property type="entry name" value="Cytochrome_c_oxidase_bac_sub4"/>
</dbReference>
<dbReference type="InterPro" id="IPR005171">
    <property type="entry name" value="Cyt_c_oxidase_su4_prok"/>
</dbReference>
<keyword evidence="10" id="KW-0560">Oxidoreductase</keyword>
<dbReference type="PANTHER" id="PTHR36835">
    <property type="entry name" value="CYTOCHROME BO(3) UBIQUINOL OXIDASE SUBUNIT 4"/>
    <property type="match status" value="1"/>
</dbReference>
<keyword evidence="11 17" id="KW-0472">Membrane</keyword>
<sequence length="101" mass="11112">MEKVSLPGLQRYLTGFVLAVLLTAIPFAAVALQLLSSGAALALIAVCAVIQVIVHLYYFLHIDFKSTPTANMFFLIFAAILIFLMVGGSLWIMSDLHHRMM</sequence>
<comment type="function">
    <text evidence="12">Cytochrome bo(3) ubiquinol terminal oxidase is the component of the aerobic respiratory chain of E.coli that predominates when cells are grown at high aeration. Has proton pump activity across the membrane in addition to electron transfer, pumping 2 protons/electron.</text>
</comment>
<comment type="similarity">
    <text evidence="2">Belongs to the cytochrome c oxidase bacterial subunit 4 family.</text>
</comment>
<keyword evidence="7 17" id="KW-0812">Transmembrane</keyword>
<comment type="subunit">
    <text evidence="3">Heterooctamer of two A chains, two B chains, two C chains and two D chains.</text>
</comment>
<evidence type="ECO:0000313" key="18">
    <source>
        <dbReference type="EMBL" id="MBD8890382.1"/>
    </source>
</evidence>
<evidence type="ECO:0000256" key="13">
    <source>
        <dbReference type="ARBA" id="ARBA00030071"/>
    </source>
</evidence>
<dbReference type="NCBIfam" id="TIGR02847">
    <property type="entry name" value="CyoD"/>
    <property type="match status" value="1"/>
</dbReference>
<dbReference type="Pfam" id="PF03626">
    <property type="entry name" value="COX4_pro"/>
    <property type="match status" value="1"/>
</dbReference>
<name>A0ABR9CJA4_9HYPH</name>
<evidence type="ECO:0000256" key="16">
    <source>
        <dbReference type="ARBA" id="ARBA00032185"/>
    </source>
</evidence>
<dbReference type="EMBL" id="JACYXI010000001">
    <property type="protein sequence ID" value="MBD8890382.1"/>
    <property type="molecule type" value="Genomic_DNA"/>
</dbReference>
<evidence type="ECO:0000256" key="14">
    <source>
        <dbReference type="ARBA" id="ARBA00030211"/>
    </source>
</evidence>
<gene>
    <name evidence="18" type="primary">cyoD</name>
    <name evidence="18" type="ORF">IG616_02400</name>
</gene>
<keyword evidence="8" id="KW-0249">Electron transport</keyword>
<reference evidence="18 19" key="2">
    <citation type="journal article" date="2021" name="Int. J. Syst. Evol. Microbiol.">
        <title>Roseibium litorale sp. nov., isolated from a tidal flat sediment and proposal for the reclassification of Labrenzia polysiphoniae as Roseibium polysiphoniae comb. nov.</title>
        <authorList>
            <person name="Liu Y."/>
            <person name="Pei T."/>
            <person name="Du J."/>
            <person name="Chao M."/>
            <person name="Deng M.R."/>
            <person name="Zhu H."/>
        </authorList>
    </citation>
    <scope>NUCLEOTIDE SEQUENCE [LARGE SCALE GENOMIC DNA]</scope>
    <source>
        <strain evidence="18 19">4C16A</strain>
    </source>
</reference>
<comment type="subcellular location">
    <subcellularLocation>
        <location evidence="1">Cell membrane</location>
        <topology evidence="1">Multi-pass membrane protein</topology>
    </subcellularLocation>
</comment>
<evidence type="ECO:0000313" key="19">
    <source>
        <dbReference type="Proteomes" id="UP000632063"/>
    </source>
</evidence>
<evidence type="ECO:0000256" key="8">
    <source>
        <dbReference type="ARBA" id="ARBA00022982"/>
    </source>
</evidence>
<evidence type="ECO:0000256" key="11">
    <source>
        <dbReference type="ARBA" id="ARBA00023136"/>
    </source>
</evidence>
<evidence type="ECO:0000256" key="17">
    <source>
        <dbReference type="SAM" id="Phobius"/>
    </source>
</evidence>
<keyword evidence="6" id="KW-1003">Cell membrane</keyword>
<evidence type="ECO:0000256" key="5">
    <source>
        <dbReference type="ARBA" id="ARBA00022448"/>
    </source>
</evidence>
<evidence type="ECO:0000256" key="6">
    <source>
        <dbReference type="ARBA" id="ARBA00022475"/>
    </source>
</evidence>
<keyword evidence="9 17" id="KW-1133">Transmembrane helix</keyword>
<proteinExistence type="inferred from homology"/>
<evidence type="ECO:0000256" key="9">
    <source>
        <dbReference type="ARBA" id="ARBA00022989"/>
    </source>
</evidence>
<accession>A0ABR9CJA4</accession>
<dbReference type="PANTHER" id="PTHR36835:SF1">
    <property type="entry name" value="CYTOCHROME BO(3) UBIQUINOL OXIDASE SUBUNIT 4"/>
    <property type="match status" value="1"/>
</dbReference>
<reference evidence="19" key="1">
    <citation type="submission" date="2020-09" db="EMBL/GenBank/DDBJ databases">
        <title>The genome sequence of strain Labrenzia suaedae 4C16A.</title>
        <authorList>
            <person name="Liu Y."/>
        </authorList>
    </citation>
    <scope>NUCLEOTIDE SEQUENCE [LARGE SCALE GENOMIC DNA]</scope>
    <source>
        <strain evidence="19">4C16A</strain>
    </source>
</reference>
<dbReference type="RefSeq" id="WP_192146015.1">
    <property type="nucleotide sequence ID" value="NZ_JACYXI010000001.1"/>
</dbReference>
<organism evidence="18 19">
    <name type="scientific">Roseibium litorale</name>
    <dbReference type="NCBI Taxonomy" id="2803841"/>
    <lineage>
        <taxon>Bacteria</taxon>
        <taxon>Pseudomonadati</taxon>
        <taxon>Pseudomonadota</taxon>
        <taxon>Alphaproteobacteria</taxon>
        <taxon>Hyphomicrobiales</taxon>
        <taxon>Stappiaceae</taxon>
        <taxon>Roseibium</taxon>
    </lineage>
</organism>